<evidence type="ECO:0000313" key="2">
    <source>
        <dbReference type="Proteomes" id="UP000178448"/>
    </source>
</evidence>
<protein>
    <submittedName>
        <fullName evidence="1">Uncharacterized protein</fullName>
    </submittedName>
</protein>
<accession>A0A1F5YN36</accession>
<dbReference type="Proteomes" id="UP000178448">
    <property type="component" value="Unassembled WGS sequence"/>
</dbReference>
<organism evidence="1 2">
    <name type="scientific">Candidatus Gottesmanbacteria bacterium RBG_16_52_11</name>
    <dbReference type="NCBI Taxonomy" id="1798374"/>
    <lineage>
        <taxon>Bacteria</taxon>
        <taxon>Candidatus Gottesmaniibacteriota</taxon>
    </lineage>
</organism>
<dbReference type="EMBL" id="MFJD01000015">
    <property type="protein sequence ID" value="OGG01536.1"/>
    <property type="molecule type" value="Genomic_DNA"/>
</dbReference>
<reference evidence="1 2" key="1">
    <citation type="journal article" date="2016" name="Nat. Commun.">
        <title>Thousands of microbial genomes shed light on interconnected biogeochemical processes in an aquifer system.</title>
        <authorList>
            <person name="Anantharaman K."/>
            <person name="Brown C.T."/>
            <person name="Hug L.A."/>
            <person name="Sharon I."/>
            <person name="Castelle C.J."/>
            <person name="Probst A.J."/>
            <person name="Thomas B.C."/>
            <person name="Singh A."/>
            <person name="Wilkins M.J."/>
            <person name="Karaoz U."/>
            <person name="Brodie E.L."/>
            <person name="Williams K.H."/>
            <person name="Hubbard S.S."/>
            <person name="Banfield J.F."/>
        </authorList>
    </citation>
    <scope>NUCLEOTIDE SEQUENCE [LARGE SCALE GENOMIC DNA]</scope>
</reference>
<evidence type="ECO:0000313" key="1">
    <source>
        <dbReference type="EMBL" id="OGG01536.1"/>
    </source>
</evidence>
<proteinExistence type="predicted"/>
<comment type="caution">
    <text evidence="1">The sequence shown here is derived from an EMBL/GenBank/DDBJ whole genome shotgun (WGS) entry which is preliminary data.</text>
</comment>
<gene>
    <name evidence="1" type="ORF">A2Z33_00700</name>
</gene>
<sequence length="65" mass="7368">MSFLAVQRLAGIRGNTGQSAGQNRKRGKFSLKAPGRILWISRKSDEFQYSGKQTHEQQQFRQSGN</sequence>
<dbReference type="STRING" id="1798374.A2Z33_00700"/>
<name>A0A1F5YN36_9BACT</name>
<dbReference type="AlphaFoldDB" id="A0A1F5YN36"/>